<keyword evidence="1" id="KW-0472">Membrane</keyword>
<feature type="transmembrane region" description="Helical" evidence="1">
    <location>
        <begin position="125"/>
        <end position="152"/>
    </location>
</feature>
<dbReference type="AlphaFoldDB" id="A0A9N9IKY9"/>
<keyword evidence="1" id="KW-0812">Transmembrane</keyword>
<proteinExistence type="predicted"/>
<protein>
    <submittedName>
        <fullName evidence="2">8784_t:CDS:1</fullName>
    </submittedName>
</protein>
<reference evidence="2" key="1">
    <citation type="submission" date="2021-06" db="EMBL/GenBank/DDBJ databases">
        <authorList>
            <person name="Kallberg Y."/>
            <person name="Tangrot J."/>
            <person name="Rosling A."/>
        </authorList>
    </citation>
    <scope>NUCLEOTIDE SEQUENCE</scope>
    <source>
        <strain evidence="2">MA453B</strain>
    </source>
</reference>
<comment type="caution">
    <text evidence="2">The sequence shown here is derived from an EMBL/GenBank/DDBJ whole genome shotgun (WGS) entry which is preliminary data.</text>
</comment>
<keyword evidence="1" id="KW-1133">Transmembrane helix</keyword>
<evidence type="ECO:0000256" key="1">
    <source>
        <dbReference type="SAM" id="Phobius"/>
    </source>
</evidence>
<name>A0A9N9IKY9_9GLOM</name>
<dbReference type="EMBL" id="CAJVPY010013371">
    <property type="protein sequence ID" value="CAG8740134.1"/>
    <property type="molecule type" value="Genomic_DNA"/>
</dbReference>
<sequence>MAKLSPTGSSSVGEVLLWFFTWAGVGSHAGWKKKIPMADFLLRVVLLRVALLTSVVLPLGGCSFLRDLLRVGKKIPMSKLSSVVLPLGGSSTVALPVDDSPCGFFYDGSSCGRLFLWVLRVEKKIPMVILLSLTGGSSFGRVFLPLFLWATLPVDFRAGGKKNSYGETFPTCGSSRGRLLWVLLRAEKKFPRQNFFFLRVVLPLGGCSFLWVLLWVGKKNSYANLRMVLRLGGSPTGEFFCDGSSCGRLFLWVLLRVKKKKIPMAILLSSTVVLPPK</sequence>
<dbReference type="Proteomes" id="UP000789405">
    <property type="component" value="Unassembled WGS sequence"/>
</dbReference>
<accession>A0A9N9IKY9</accession>
<evidence type="ECO:0000313" key="2">
    <source>
        <dbReference type="EMBL" id="CAG8740134.1"/>
    </source>
</evidence>
<evidence type="ECO:0000313" key="3">
    <source>
        <dbReference type="Proteomes" id="UP000789405"/>
    </source>
</evidence>
<feature type="transmembrane region" description="Helical" evidence="1">
    <location>
        <begin position="40"/>
        <end position="60"/>
    </location>
</feature>
<feature type="transmembrane region" description="Helical" evidence="1">
    <location>
        <begin position="195"/>
        <end position="216"/>
    </location>
</feature>
<feature type="non-terminal residue" evidence="2">
    <location>
        <position position="1"/>
    </location>
</feature>
<organism evidence="2 3">
    <name type="scientific">Dentiscutata erythropus</name>
    <dbReference type="NCBI Taxonomy" id="1348616"/>
    <lineage>
        <taxon>Eukaryota</taxon>
        <taxon>Fungi</taxon>
        <taxon>Fungi incertae sedis</taxon>
        <taxon>Mucoromycota</taxon>
        <taxon>Glomeromycotina</taxon>
        <taxon>Glomeromycetes</taxon>
        <taxon>Diversisporales</taxon>
        <taxon>Gigasporaceae</taxon>
        <taxon>Dentiscutata</taxon>
    </lineage>
</organism>
<feature type="transmembrane region" description="Helical" evidence="1">
    <location>
        <begin position="15"/>
        <end position="31"/>
    </location>
</feature>
<gene>
    <name evidence="2" type="ORF">DERYTH_LOCUS15927</name>
</gene>
<keyword evidence="3" id="KW-1185">Reference proteome</keyword>